<dbReference type="AlphaFoldDB" id="A0A7W7WEA9"/>
<dbReference type="EMBL" id="JACHJU010000005">
    <property type="protein sequence ID" value="MBB4943184.1"/>
    <property type="molecule type" value="Genomic_DNA"/>
</dbReference>
<protein>
    <submittedName>
        <fullName evidence="1">Uncharacterized protein</fullName>
    </submittedName>
</protein>
<name>A0A7W7WEA9_9ACTN</name>
<keyword evidence="2" id="KW-1185">Reference proteome</keyword>
<gene>
    <name evidence="1" type="ORF">FHR32_007584</name>
</gene>
<comment type="caution">
    <text evidence="1">The sequence shown here is derived from an EMBL/GenBank/DDBJ whole genome shotgun (WGS) entry which is preliminary data.</text>
</comment>
<reference evidence="1 2" key="1">
    <citation type="submission" date="2020-08" db="EMBL/GenBank/DDBJ databases">
        <title>Sequencing the genomes of 1000 actinobacteria strains.</title>
        <authorList>
            <person name="Klenk H.-P."/>
        </authorList>
    </citation>
    <scope>NUCLEOTIDE SEQUENCE [LARGE SCALE GENOMIC DNA]</scope>
    <source>
        <strain evidence="1 2">DSM 43023</strain>
    </source>
</reference>
<proteinExistence type="predicted"/>
<evidence type="ECO:0000313" key="1">
    <source>
        <dbReference type="EMBL" id="MBB4943184.1"/>
    </source>
</evidence>
<organism evidence="1 2">
    <name type="scientific">Streptosporangium album</name>
    <dbReference type="NCBI Taxonomy" id="47479"/>
    <lineage>
        <taxon>Bacteria</taxon>
        <taxon>Bacillati</taxon>
        <taxon>Actinomycetota</taxon>
        <taxon>Actinomycetes</taxon>
        <taxon>Streptosporangiales</taxon>
        <taxon>Streptosporangiaceae</taxon>
        <taxon>Streptosporangium</taxon>
    </lineage>
</organism>
<evidence type="ECO:0000313" key="2">
    <source>
        <dbReference type="Proteomes" id="UP000534286"/>
    </source>
</evidence>
<sequence>MVIAMTGSSICSAGIHCREPNSACPAPLRM</sequence>
<accession>A0A7W7WEA9</accession>
<dbReference type="Proteomes" id="UP000534286">
    <property type="component" value="Unassembled WGS sequence"/>
</dbReference>